<organism evidence="1 2">
    <name type="scientific">Gymnopus androsaceus JB14</name>
    <dbReference type="NCBI Taxonomy" id="1447944"/>
    <lineage>
        <taxon>Eukaryota</taxon>
        <taxon>Fungi</taxon>
        <taxon>Dikarya</taxon>
        <taxon>Basidiomycota</taxon>
        <taxon>Agaricomycotina</taxon>
        <taxon>Agaricomycetes</taxon>
        <taxon>Agaricomycetidae</taxon>
        <taxon>Agaricales</taxon>
        <taxon>Marasmiineae</taxon>
        <taxon>Omphalotaceae</taxon>
        <taxon>Gymnopus</taxon>
    </lineage>
</organism>
<dbReference type="AlphaFoldDB" id="A0A6A4H628"/>
<dbReference type="SUPFAM" id="SSF53098">
    <property type="entry name" value="Ribonuclease H-like"/>
    <property type="match status" value="1"/>
</dbReference>
<name>A0A6A4H628_9AGAR</name>
<reference evidence="1" key="1">
    <citation type="journal article" date="2019" name="Environ. Microbiol.">
        <title>Fungal ecological strategies reflected in gene transcription - a case study of two litter decomposers.</title>
        <authorList>
            <person name="Barbi F."/>
            <person name="Kohler A."/>
            <person name="Barry K."/>
            <person name="Baskaran P."/>
            <person name="Daum C."/>
            <person name="Fauchery L."/>
            <person name="Ihrmark K."/>
            <person name="Kuo A."/>
            <person name="LaButti K."/>
            <person name="Lipzen A."/>
            <person name="Morin E."/>
            <person name="Grigoriev I.V."/>
            <person name="Henrissat B."/>
            <person name="Lindahl B."/>
            <person name="Martin F."/>
        </authorList>
    </citation>
    <scope>NUCLEOTIDE SEQUENCE</scope>
    <source>
        <strain evidence="1">JB14</strain>
    </source>
</reference>
<dbReference type="EMBL" id="ML769590">
    <property type="protein sequence ID" value="KAE9392655.1"/>
    <property type="molecule type" value="Genomic_DNA"/>
</dbReference>
<dbReference type="InterPro" id="IPR012337">
    <property type="entry name" value="RNaseH-like_sf"/>
</dbReference>
<accession>A0A6A4H628</accession>
<sequence length="143" mass="16228">MKCAKNAVKKDLQLILDVDIRWSSTYAMVDRASFLKLAISSFFTSDDFREMAPTYLPTDNDWELLEEVKAALDVPHLFQQRLSAEKTPTLCDAIPAFEAMFGKWEALHQEYPRIRTAISAGMDKLADYMNVIRGIPAYTLAMG</sequence>
<keyword evidence="2" id="KW-1185">Reference proteome</keyword>
<dbReference type="Proteomes" id="UP000799118">
    <property type="component" value="Unassembled WGS sequence"/>
</dbReference>
<protein>
    <recommendedName>
        <fullName evidence="3">hAT-like transposase RNase-H fold domain-containing protein</fullName>
    </recommendedName>
</protein>
<proteinExistence type="predicted"/>
<gene>
    <name evidence="1" type="ORF">BT96DRAFT_830320</name>
</gene>
<dbReference type="OrthoDB" id="3172935at2759"/>
<evidence type="ECO:0000313" key="1">
    <source>
        <dbReference type="EMBL" id="KAE9392655.1"/>
    </source>
</evidence>
<evidence type="ECO:0000313" key="2">
    <source>
        <dbReference type="Proteomes" id="UP000799118"/>
    </source>
</evidence>
<evidence type="ECO:0008006" key="3">
    <source>
        <dbReference type="Google" id="ProtNLM"/>
    </source>
</evidence>